<sequence>MLINKLSREYLTPNLFDSTATSCNNLNNDVESSIMIEDSLKSLLDFTCTDLCQLAILSNIYNHLKCSQADNYMRRLRRNNLDLFGKEDLFLPVRGRRILPAPNQIRAEKKGRFDILQSELFLPHRGRRDMTPKKFINLGTKRNDIEFNEDYFVPNRGKRQAQIDEELFLDNFFPQRGKKVIIQNSHMPFVKYPRDRWLFRNINSDVSNMIDRPKQDLNLLGSEANKDITVTALPTLYEMREKAIPAWKNKPTMDQQTAMIFNPFNDEFTESDGEATNLILTNTPHIDVPPNGFTSK</sequence>
<keyword evidence="2" id="KW-1185">Reference proteome</keyword>
<reference evidence="1 2" key="1">
    <citation type="submission" date="2015-04" db="EMBL/GenBank/DDBJ databases">
        <authorList>
            <person name="Syromyatnikov M.Y."/>
            <person name="Popov V.N."/>
        </authorList>
    </citation>
    <scope>NUCLEOTIDE SEQUENCE [LARGE SCALE GENOMIC DNA]</scope>
</reference>
<dbReference type="Proteomes" id="UP000183832">
    <property type="component" value="Unassembled WGS sequence"/>
</dbReference>
<evidence type="ECO:0000313" key="1">
    <source>
        <dbReference type="EMBL" id="CRK88128.1"/>
    </source>
</evidence>
<evidence type="ECO:0000313" key="2">
    <source>
        <dbReference type="Proteomes" id="UP000183832"/>
    </source>
</evidence>
<dbReference type="AlphaFoldDB" id="A0A1J1HJA5"/>
<gene>
    <name evidence="1" type="ORF">CLUMA_CG001913</name>
</gene>
<name>A0A1J1HJA5_9DIPT</name>
<protein>
    <submittedName>
        <fullName evidence="1">CLUMA_CG001913, isoform A</fullName>
    </submittedName>
</protein>
<proteinExistence type="predicted"/>
<accession>A0A1J1HJA5</accession>
<dbReference type="EMBL" id="CVRI01000006">
    <property type="protein sequence ID" value="CRK88128.1"/>
    <property type="molecule type" value="Genomic_DNA"/>
</dbReference>
<dbReference type="OrthoDB" id="5219169at2759"/>
<organism evidence="1 2">
    <name type="scientific">Clunio marinus</name>
    <dbReference type="NCBI Taxonomy" id="568069"/>
    <lineage>
        <taxon>Eukaryota</taxon>
        <taxon>Metazoa</taxon>
        <taxon>Ecdysozoa</taxon>
        <taxon>Arthropoda</taxon>
        <taxon>Hexapoda</taxon>
        <taxon>Insecta</taxon>
        <taxon>Pterygota</taxon>
        <taxon>Neoptera</taxon>
        <taxon>Endopterygota</taxon>
        <taxon>Diptera</taxon>
        <taxon>Nematocera</taxon>
        <taxon>Chironomoidea</taxon>
        <taxon>Chironomidae</taxon>
        <taxon>Clunio</taxon>
    </lineage>
</organism>